<organism evidence="2 3">
    <name type="scientific">Defluviitalea saccharophila</name>
    <dbReference type="NCBI Taxonomy" id="879970"/>
    <lineage>
        <taxon>Bacteria</taxon>
        <taxon>Bacillati</taxon>
        <taxon>Bacillota</taxon>
        <taxon>Clostridia</taxon>
        <taxon>Lachnospirales</taxon>
        <taxon>Defluviitaleaceae</taxon>
        <taxon>Defluviitalea</taxon>
    </lineage>
</organism>
<dbReference type="InterPro" id="IPR021359">
    <property type="entry name" value="DUF2812"/>
</dbReference>
<dbReference type="Pfam" id="PF11193">
    <property type="entry name" value="DUF2812"/>
    <property type="match status" value="1"/>
</dbReference>
<feature type="transmembrane region" description="Helical" evidence="1">
    <location>
        <begin position="115"/>
        <end position="134"/>
    </location>
</feature>
<evidence type="ECO:0000313" key="3">
    <source>
        <dbReference type="Proteomes" id="UP001486565"/>
    </source>
</evidence>
<keyword evidence="3" id="KW-1185">Reference proteome</keyword>
<protein>
    <submittedName>
        <fullName evidence="2">DUF2812 domain-containing protein</fullName>
    </submittedName>
</protein>
<name>A0ABZ2Y9T0_9FIRM</name>
<evidence type="ECO:0000256" key="1">
    <source>
        <dbReference type="SAM" id="Phobius"/>
    </source>
</evidence>
<proteinExistence type="predicted"/>
<dbReference type="Proteomes" id="UP001486565">
    <property type="component" value="Chromosome"/>
</dbReference>
<dbReference type="EMBL" id="CP121687">
    <property type="protein sequence ID" value="WZL70816.1"/>
    <property type="molecule type" value="Genomic_DNA"/>
</dbReference>
<feature type="transmembrane region" description="Helical" evidence="1">
    <location>
        <begin position="167"/>
        <end position="189"/>
    </location>
</feature>
<keyword evidence="1" id="KW-0472">Membrane</keyword>
<reference evidence="2 3" key="1">
    <citation type="submission" date="2023-03" db="EMBL/GenBank/DDBJ databases">
        <title>Novel Species.</title>
        <authorList>
            <person name="Ma S."/>
        </authorList>
    </citation>
    <scope>NUCLEOTIDE SEQUENCE [LARGE SCALE GENOMIC DNA]</scope>
    <source>
        <strain evidence="2 3">LIND6LT2</strain>
    </source>
</reference>
<keyword evidence="1" id="KW-1133">Transmembrane helix</keyword>
<accession>A0ABZ2Y9T0</accession>
<evidence type="ECO:0000313" key="2">
    <source>
        <dbReference type="EMBL" id="WZL70816.1"/>
    </source>
</evidence>
<gene>
    <name evidence="2" type="ORF">QBE51_04650</name>
</gene>
<sequence>MKKFKIFVDMNEEEKYLNEMANKGFILKKYSAFGRYHFEKGNPQDLHYRIDYRLFKSKSEFNDYVALFEDAGWKHVYGTIYSGSQYFLPVSEHASDDIFSDKESKARRHKRLSQVCLLNFALMLLYFLIVLISIDFKLENLFFLTPGLWEMEGAKFWSAFWFEFPFMLWRVVPIIVLLILGIVYGIWAIKAKKLYNKLMVEE</sequence>
<dbReference type="RefSeq" id="WP_341877773.1">
    <property type="nucleotide sequence ID" value="NZ_CP121687.1"/>
</dbReference>
<keyword evidence="1" id="KW-0812">Transmembrane</keyword>